<dbReference type="STRING" id="42354.SAMN05216333_104102"/>
<evidence type="ECO:0000259" key="7">
    <source>
        <dbReference type="PROSITE" id="PS51007"/>
    </source>
</evidence>
<reference evidence="9" key="1">
    <citation type="submission" date="2016-10" db="EMBL/GenBank/DDBJ databases">
        <authorList>
            <person name="Varghese N."/>
            <person name="Submissions S."/>
        </authorList>
    </citation>
    <scope>NUCLEOTIDE SEQUENCE [LARGE SCALE GENOMIC DNA]</scope>
    <source>
        <strain evidence="9">Nm76</strain>
    </source>
</reference>
<organism evidence="8 9">
    <name type="scientific">Nitrosomonas oligotropha</name>
    <dbReference type="NCBI Taxonomy" id="42354"/>
    <lineage>
        <taxon>Bacteria</taxon>
        <taxon>Pseudomonadati</taxon>
        <taxon>Pseudomonadota</taxon>
        <taxon>Betaproteobacteria</taxon>
        <taxon>Nitrosomonadales</taxon>
        <taxon>Nitrosomonadaceae</taxon>
        <taxon>Nitrosomonas</taxon>
    </lineage>
</organism>
<protein>
    <submittedName>
        <fullName evidence="8">Di-haem cytochrome c peroxidase</fullName>
    </submittedName>
</protein>
<feature type="compositionally biased region" description="Basic and acidic residues" evidence="5">
    <location>
        <begin position="26"/>
        <end position="37"/>
    </location>
</feature>
<feature type="region of interest" description="Disordered" evidence="5">
    <location>
        <begin position="26"/>
        <end position="46"/>
    </location>
</feature>
<dbReference type="InterPro" id="IPR051395">
    <property type="entry name" value="Cytochrome_c_Peroxidase/MauG"/>
</dbReference>
<sequence>MKNNIKLQAISALFIMLAAPAFAKDSHDHDDERDHHSNRLPNMFSAENSHGKDATYSTAGFIDLNNPFFKSIGTNGRSCASCHAPDQGWTITPQEVKKLFNKTKGLDPLFRLVDGANSPLADVTTVTKRRAAYSMLLEKANIRVGIGIPSGAEFELIEADDPYGFASETELSLFRRPMPTTNLKFLSAVMWDGRETTLQPGSGDCIFGTSTCFSPVSFDLGTQANHATRGHAEALRDLTEEERDAIVAFESGLFTAQIKDNDAGELTAEDALGGPKALKKQKYHFGINDTLAGDYKTREPFDPNAMSLYDSWNRFKTTKSTHGTKSARAAIARGQALFNSKPILIKGVKGINDDLAVSVLPGTCTTCHNTPNSGNHSTPMPLDIGIADESRRTPDMPLYTLKNKTTGEIVKTTDPGRALLTGKWKDIGRFKGPILRSVASRPPYFHDGSAPDLQSVVEFYNTRFSIGLTEREKADLVAFLAAL</sequence>
<feature type="chain" id="PRO_5011588211" evidence="6">
    <location>
        <begin position="24"/>
        <end position="483"/>
    </location>
</feature>
<evidence type="ECO:0000256" key="2">
    <source>
        <dbReference type="ARBA" id="ARBA00022723"/>
    </source>
</evidence>
<dbReference type="InterPro" id="IPR009056">
    <property type="entry name" value="Cyt_c-like_dom"/>
</dbReference>
<dbReference type="PROSITE" id="PS51007">
    <property type="entry name" value="CYTC"/>
    <property type="match status" value="1"/>
</dbReference>
<dbReference type="EMBL" id="FODO01000004">
    <property type="protein sequence ID" value="SEO10175.1"/>
    <property type="molecule type" value="Genomic_DNA"/>
</dbReference>
<dbReference type="InterPro" id="IPR036909">
    <property type="entry name" value="Cyt_c-like_dom_sf"/>
</dbReference>
<keyword evidence="8" id="KW-0575">Peroxidase</keyword>
<dbReference type="GO" id="GO:0046872">
    <property type="term" value="F:metal ion binding"/>
    <property type="evidence" value="ECO:0007669"/>
    <property type="project" value="UniProtKB-KW"/>
</dbReference>
<dbReference type="SUPFAM" id="SSF46626">
    <property type="entry name" value="Cytochrome c"/>
    <property type="match status" value="2"/>
</dbReference>
<evidence type="ECO:0000256" key="5">
    <source>
        <dbReference type="SAM" id="MobiDB-lite"/>
    </source>
</evidence>
<evidence type="ECO:0000313" key="8">
    <source>
        <dbReference type="EMBL" id="SEO10175.1"/>
    </source>
</evidence>
<dbReference type="GO" id="GO:0004130">
    <property type="term" value="F:cytochrome-c peroxidase activity"/>
    <property type="evidence" value="ECO:0007669"/>
    <property type="project" value="TreeGrafter"/>
</dbReference>
<proteinExistence type="predicted"/>
<dbReference type="RefSeq" id="WP_090316362.1">
    <property type="nucleotide sequence ID" value="NZ_FNOE01000004.1"/>
</dbReference>
<evidence type="ECO:0000256" key="3">
    <source>
        <dbReference type="ARBA" id="ARBA00023004"/>
    </source>
</evidence>
<keyword evidence="2 4" id="KW-0479">Metal-binding</keyword>
<evidence type="ECO:0000256" key="1">
    <source>
        <dbReference type="ARBA" id="ARBA00022617"/>
    </source>
</evidence>
<feature type="signal peptide" evidence="6">
    <location>
        <begin position="1"/>
        <end position="23"/>
    </location>
</feature>
<dbReference type="AlphaFoldDB" id="A0A1H8LYJ7"/>
<dbReference type="Gene3D" id="1.10.760.10">
    <property type="entry name" value="Cytochrome c-like domain"/>
    <property type="match status" value="2"/>
</dbReference>
<evidence type="ECO:0000256" key="6">
    <source>
        <dbReference type="SAM" id="SignalP"/>
    </source>
</evidence>
<dbReference type="Proteomes" id="UP000198814">
    <property type="component" value="Unassembled WGS sequence"/>
</dbReference>
<dbReference type="GO" id="GO:0009055">
    <property type="term" value="F:electron transfer activity"/>
    <property type="evidence" value="ECO:0007669"/>
    <property type="project" value="InterPro"/>
</dbReference>
<dbReference type="PANTHER" id="PTHR30600">
    <property type="entry name" value="CYTOCHROME C PEROXIDASE-RELATED"/>
    <property type="match status" value="1"/>
</dbReference>
<dbReference type="GO" id="GO:0020037">
    <property type="term" value="F:heme binding"/>
    <property type="evidence" value="ECO:0007669"/>
    <property type="project" value="InterPro"/>
</dbReference>
<dbReference type="OrthoDB" id="9805202at2"/>
<keyword evidence="9" id="KW-1185">Reference proteome</keyword>
<evidence type="ECO:0000313" key="9">
    <source>
        <dbReference type="Proteomes" id="UP000198814"/>
    </source>
</evidence>
<evidence type="ECO:0000256" key="4">
    <source>
        <dbReference type="PROSITE-ProRule" id="PRU00433"/>
    </source>
</evidence>
<keyword evidence="3 4" id="KW-0408">Iron</keyword>
<name>A0A1H8LYJ7_9PROT</name>
<accession>A0A1H8LYJ7</accession>
<gene>
    <name evidence="8" type="ORF">SAMN05216333_104102</name>
</gene>
<feature type="domain" description="Cytochrome c" evidence="7">
    <location>
        <begin position="329"/>
        <end position="483"/>
    </location>
</feature>
<keyword evidence="8" id="KW-0560">Oxidoreductase</keyword>
<keyword evidence="1 4" id="KW-0349">Heme</keyword>
<keyword evidence="6" id="KW-0732">Signal</keyword>